<organism evidence="1">
    <name type="scientific">uncultured virus</name>
    <dbReference type="NCBI Taxonomy" id="340016"/>
    <lineage>
        <taxon>Viruses</taxon>
        <taxon>environmental samples</taxon>
    </lineage>
</organism>
<name>A0A218MN26_9VIRU</name>
<protein>
    <submittedName>
        <fullName evidence="1">Uncharacterized protein</fullName>
    </submittedName>
</protein>
<proteinExistence type="predicted"/>
<evidence type="ECO:0000313" key="1">
    <source>
        <dbReference type="EMBL" id="ASF00716.1"/>
    </source>
</evidence>
<sequence>MLATEFLHGQGLGNQLFCYVTTRMLAHRLGYDFGIKGLKSAGDSRVNQKGFYFMDLDYGKEVPDDLERYDEYRHALKTDEWIKTDLRLTDKTLLNIPDNRIIYGVMQSEDYFYDRLDLVKEWLKVKEEYDHMDTNGENMCVMNFRGGDMIGNAGAYVPRSYWDKAIQRMVEYNPKMEFCIVTDDVSTAKQMLPEYPAYHVDVAWDYVAVKNARNVISTTSTFSCFPLWTSETLEYCIAPKHWFHHNLSQGWWSLGCSIYSYPTHYMDREGNLFTPDECRVEWEEYKKKSNIYDGDL</sequence>
<dbReference type="EMBL" id="KY052852">
    <property type="protein sequence ID" value="ASF00716.1"/>
    <property type="molecule type" value="Genomic_DNA"/>
</dbReference>
<accession>A0A218MN26</accession>
<reference evidence="1" key="1">
    <citation type="submission" date="2016-10" db="EMBL/GenBank/DDBJ databases">
        <authorList>
            <person name="Varghese N."/>
        </authorList>
    </citation>
    <scope>NUCLEOTIDE SEQUENCE</scope>
</reference>
<reference evidence="1" key="2">
    <citation type="journal article" date="2017" name="Nat. Commun.">
        <title>Single-virus genomics reveals hidden cosmopolitan and abundant viruses.</title>
        <authorList>
            <person name="Martinez-Hernandez F."/>
            <person name="Fornas O."/>
            <person name="Lluesma Gomez M."/>
            <person name="Bolduc B."/>
            <person name="de la Cruz Pena M.J."/>
            <person name="Martinez J.M."/>
            <person name="Anton J."/>
            <person name="Gasol J.M."/>
            <person name="Rosselli R."/>
            <person name="Rodriguez-Valera F."/>
            <person name="Sullivan M.B."/>
            <person name="Acinas S.G."/>
            <person name="Martinez-Garcia M."/>
        </authorList>
    </citation>
    <scope>NUCLEOTIDE SEQUENCE</scope>
</reference>